<dbReference type="RefSeq" id="WP_241371153.1">
    <property type="nucleotide sequence ID" value="NZ_JAKZFC010000014.1"/>
</dbReference>
<dbReference type="Pfam" id="PF14690">
    <property type="entry name" value="Zn_ribbon_ISL3"/>
    <property type="match status" value="1"/>
</dbReference>
<proteinExistence type="predicted"/>
<name>A0ABS9UJ91_9BACL</name>
<dbReference type="InterPro" id="IPR029261">
    <property type="entry name" value="Transposase_Znf"/>
</dbReference>
<sequence length="114" mass="13453">MNYILSELDMELDLEIIHHELTPTEVILFIESMTVTATCPKCLQISHRKHGQSLRKIRDIPISKKDVYLYIRLNKWYCTNPSCPCKYFTESTRIAPAYQRSTLRATHFYKKAEL</sequence>
<evidence type="ECO:0000259" key="1">
    <source>
        <dbReference type="Pfam" id="PF14690"/>
    </source>
</evidence>
<evidence type="ECO:0000313" key="2">
    <source>
        <dbReference type="EMBL" id="MCH7323995.1"/>
    </source>
</evidence>
<organism evidence="2 3">
    <name type="scientific">Solibacillus palustris</name>
    <dbReference type="NCBI Taxonomy" id="2908203"/>
    <lineage>
        <taxon>Bacteria</taxon>
        <taxon>Bacillati</taxon>
        <taxon>Bacillota</taxon>
        <taxon>Bacilli</taxon>
        <taxon>Bacillales</taxon>
        <taxon>Caryophanaceae</taxon>
        <taxon>Solibacillus</taxon>
    </lineage>
</organism>
<protein>
    <submittedName>
        <fullName evidence="2">Transposase family protein</fullName>
    </submittedName>
</protein>
<evidence type="ECO:0000313" key="3">
    <source>
        <dbReference type="Proteomes" id="UP001316087"/>
    </source>
</evidence>
<accession>A0ABS9UJ91</accession>
<keyword evidence="3" id="KW-1185">Reference proteome</keyword>
<reference evidence="2 3" key="1">
    <citation type="submission" date="2022-03" db="EMBL/GenBank/DDBJ databases">
        <authorList>
            <person name="Jo J.-H."/>
            <person name="Im W.-T."/>
        </authorList>
    </citation>
    <scope>NUCLEOTIDE SEQUENCE [LARGE SCALE GENOMIC DNA]</scope>
    <source>
        <strain evidence="2 3">MA9</strain>
    </source>
</reference>
<gene>
    <name evidence="2" type="ORF">LZ480_19205</name>
</gene>
<dbReference type="Proteomes" id="UP001316087">
    <property type="component" value="Unassembled WGS sequence"/>
</dbReference>
<dbReference type="EMBL" id="JAKZFC010000014">
    <property type="protein sequence ID" value="MCH7323995.1"/>
    <property type="molecule type" value="Genomic_DNA"/>
</dbReference>
<comment type="caution">
    <text evidence="2">The sequence shown here is derived from an EMBL/GenBank/DDBJ whole genome shotgun (WGS) entry which is preliminary data.</text>
</comment>
<feature type="domain" description="Transposase IS204/IS1001/IS1096/IS1165 zinc-finger" evidence="1">
    <location>
        <begin position="37"/>
        <end position="80"/>
    </location>
</feature>